<dbReference type="PRINTS" id="PR00149">
    <property type="entry name" value="FUMRATELYASE"/>
</dbReference>
<keyword evidence="5" id="KW-1185">Reference proteome</keyword>
<gene>
    <name evidence="4" type="primary">pcaB</name>
    <name evidence="4" type="ORF">GCM10023321_68190</name>
</gene>
<dbReference type="EMBL" id="BAABJP010000044">
    <property type="protein sequence ID" value="GAA5170664.1"/>
    <property type="molecule type" value="Genomic_DNA"/>
</dbReference>
<dbReference type="InterPro" id="IPR022761">
    <property type="entry name" value="Fumarate_lyase_N"/>
</dbReference>
<dbReference type="InterPro" id="IPR008948">
    <property type="entry name" value="L-Aspartase-like"/>
</dbReference>
<organism evidence="4 5">
    <name type="scientific">Pseudonocardia eucalypti</name>
    <dbReference type="NCBI Taxonomy" id="648755"/>
    <lineage>
        <taxon>Bacteria</taxon>
        <taxon>Bacillati</taxon>
        <taxon>Actinomycetota</taxon>
        <taxon>Actinomycetes</taxon>
        <taxon>Pseudonocardiales</taxon>
        <taxon>Pseudonocardiaceae</taxon>
        <taxon>Pseudonocardia</taxon>
    </lineage>
</organism>
<dbReference type="PANTHER" id="PTHR43172:SF2">
    <property type="entry name" value="ADENYLOSUCCINATE LYASE C-TERMINAL DOMAIN-CONTAINING PROTEIN"/>
    <property type="match status" value="1"/>
</dbReference>
<dbReference type="InterPro" id="IPR024083">
    <property type="entry name" value="Fumarase/histidase_N"/>
</dbReference>
<comment type="caution">
    <text evidence="4">The sequence shown here is derived from an EMBL/GenBank/DDBJ whole genome shotgun (WGS) entry which is preliminary data.</text>
</comment>
<evidence type="ECO:0000256" key="1">
    <source>
        <dbReference type="ARBA" id="ARBA00023239"/>
    </source>
</evidence>
<comment type="similarity">
    <text evidence="2">Belongs to the class-II fumarase/aspartase family.</text>
</comment>
<dbReference type="PROSITE" id="PS00163">
    <property type="entry name" value="FUMARATE_LYASES"/>
    <property type="match status" value="1"/>
</dbReference>
<evidence type="ECO:0000259" key="3">
    <source>
        <dbReference type="Pfam" id="PF00206"/>
    </source>
</evidence>
<accession>A0ABP9R2B3</accession>
<keyword evidence="1" id="KW-0456">Lyase</keyword>
<evidence type="ECO:0000256" key="2">
    <source>
        <dbReference type="ARBA" id="ARBA00034772"/>
    </source>
</evidence>
<dbReference type="InterPro" id="IPR020557">
    <property type="entry name" value="Fumarate_lyase_CS"/>
</dbReference>
<dbReference type="Gene3D" id="1.20.200.10">
    <property type="entry name" value="Fumarase/aspartase (Central domain)"/>
    <property type="match status" value="1"/>
</dbReference>
<dbReference type="Gene3D" id="1.10.275.10">
    <property type="entry name" value="Fumarase/aspartase (N-terminal domain)"/>
    <property type="match status" value="1"/>
</dbReference>
<sequence>MADPFWPGDERAGSLFSGPALLDAMCRVEAAWLAALVDMRVAGPEARDDLAGLAGPSDVARVATGAEAGGNPVIPLLGLLRERLRARNPAAADWLHKGLTSQDVLDSALMRCAADLLERLRGELSDQISGLVELTERHRGTPMAGRTLTQHAVPITFGLKAAQWLTGVLDAAEDLAALTLPAQFGGAAGTLAGAAELARLAGLPDPPARGNELATRAAAMLGLRAGPPWHTARAPVTRLGDALVRATDAWGRIAADVLTLSRPEVGELAEGTGGGSSTMPHKANPVLSVLVRRAALAAPPEAARLHLAAADARDERPDGAWHLEWSALATLGRHTATAAGQTTELLRGLRVFPDRMAATARSSADALFAERRSLAPAATGDYLGAADLIIDAVLDRAHRLKVQP</sequence>
<dbReference type="SUPFAM" id="SSF48557">
    <property type="entry name" value="L-aspartase-like"/>
    <property type="match status" value="1"/>
</dbReference>
<dbReference type="Pfam" id="PF00206">
    <property type="entry name" value="Lyase_1"/>
    <property type="match status" value="1"/>
</dbReference>
<feature type="domain" description="Fumarate lyase N-terminal" evidence="3">
    <location>
        <begin position="85"/>
        <end position="294"/>
    </location>
</feature>
<protein>
    <submittedName>
        <fullName evidence="4">3-carboxy-cis,cis-muconate cycloisomerase</fullName>
    </submittedName>
</protein>
<name>A0ABP9R2B3_9PSEU</name>
<reference evidence="5" key="1">
    <citation type="journal article" date="2019" name="Int. J. Syst. Evol. Microbiol.">
        <title>The Global Catalogue of Microorganisms (GCM) 10K type strain sequencing project: providing services to taxonomists for standard genome sequencing and annotation.</title>
        <authorList>
            <consortium name="The Broad Institute Genomics Platform"/>
            <consortium name="The Broad Institute Genome Sequencing Center for Infectious Disease"/>
            <person name="Wu L."/>
            <person name="Ma J."/>
        </authorList>
    </citation>
    <scope>NUCLEOTIDE SEQUENCE [LARGE SCALE GENOMIC DNA]</scope>
    <source>
        <strain evidence="5">JCM 18303</strain>
    </source>
</reference>
<dbReference type="Proteomes" id="UP001428817">
    <property type="component" value="Unassembled WGS sequence"/>
</dbReference>
<evidence type="ECO:0000313" key="4">
    <source>
        <dbReference type="EMBL" id="GAA5170664.1"/>
    </source>
</evidence>
<evidence type="ECO:0000313" key="5">
    <source>
        <dbReference type="Proteomes" id="UP001428817"/>
    </source>
</evidence>
<dbReference type="RefSeq" id="WP_185060014.1">
    <property type="nucleotide sequence ID" value="NZ_BAABJP010000044.1"/>
</dbReference>
<proteinExistence type="inferred from homology"/>
<dbReference type="InterPro" id="IPR000362">
    <property type="entry name" value="Fumarate_lyase_fam"/>
</dbReference>
<dbReference type="PANTHER" id="PTHR43172">
    <property type="entry name" value="ADENYLOSUCCINATE LYASE"/>
    <property type="match status" value="1"/>
</dbReference>